<dbReference type="Gene3D" id="3.30.565.10">
    <property type="entry name" value="Histidine kinase-like ATPase, C-terminal domain"/>
    <property type="match status" value="1"/>
</dbReference>
<dbReference type="Gene3D" id="3.30.450.20">
    <property type="entry name" value="PAS domain"/>
    <property type="match status" value="6"/>
</dbReference>
<dbReference type="PROSITE" id="PS50113">
    <property type="entry name" value="PAC"/>
    <property type="match status" value="1"/>
</dbReference>
<evidence type="ECO:0000259" key="8">
    <source>
        <dbReference type="PROSITE" id="PS50112"/>
    </source>
</evidence>
<dbReference type="SMART" id="SM00387">
    <property type="entry name" value="HATPase_c"/>
    <property type="match status" value="1"/>
</dbReference>
<dbReference type="SMART" id="SM00091">
    <property type="entry name" value="PAS"/>
    <property type="match status" value="5"/>
</dbReference>
<feature type="domain" description="PAS" evidence="8">
    <location>
        <begin position="524"/>
        <end position="575"/>
    </location>
</feature>
<dbReference type="CDD" id="cd00082">
    <property type="entry name" value="HisKA"/>
    <property type="match status" value="1"/>
</dbReference>
<dbReference type="EMBL" id="JAEQBW010000001">
    <property type="protein sequence ID" value="MBK6264141.1"/>
    <property type="molecule type" value="Genomic_DNA"/>
</dbReference>
<dbReference type="SUPFAM" id="SSF47384">
    <property type="entry name" value="Homodimeric domain of signal transducing histidine kinase"/>
    <property type="match status" value="1"/>
</dbReference>
<protein>
    <recommendedName>
        <fullName evidence="2">histidine kinase</fullName>
        <ecNumber evidence="2">2.7.13.3</ecNumber>
    </recommendedName>
</protein>
<dbReference type="InterPro" id="IPR036890">
    <property type="entry name" value="HATPase_C_sf"/>
</dbReference>
<dbReference type="InterPro" id="IPR005467">
    <property type="entry name" value="His_kinase_dom"/>
</dbReference>
<keyword evidence="11" id="KW-1185">Reference proteome</keyword>
<dbReference type="SUPFAM" id="SSF55785">
    <property type="entry name" value="PYP-like sensor domain (PAS domain)"/>
    <property type="match status" value="6"/>
</dbReference>
<name>A0A934WWC6_9BACT</name>
<dbReference type="Pfam" id="PF08448">
    <property type="entry name" value="PAS_4"/>
    <property type="match status" value="2"/>
</dbReference>
<dbReference type="Proteomes" id="UP000611723">
    <property type="component" value="Unassembled WGS sequence"/>
</dbReference>
<dbReference type="Pfam" id="PF08447">
    <property type="entry name" value="PAS_3"/>
    <property type="match status" value="2"/>
</dbReference>
<dbReference type="InterPro" id="IPR052162">
    <property type="entry name" value="Sensor_kinase/Photoreceptor"/>
</dbReference>
<comment type="catalytic activity">
    <reaction evidence="1">
        <text>ATP + protein L-histidine = ADP + protein N-phospho-L-histidine.</text>
        <dbReference type="EC" id="2.7.13.3"/>
    </reaction>
</comment>
<feature type="coiled-coil region" evidence="6">
    <location>
        <begin position="745"/>
        <end position="779"/>
    </location>
</feature>
<feature type="domain" description="PAS" evidence="8">
    <location>
        <begin position="641"/>
        <end position="711"/>
    </location>
</feature>
<dbReference type="SMART" id="SM00086">
    <property type="entry name" value="PAC"/>
    <property type="match status" value="4"/>
</dbReference>
<reference evidence="10" key="1">
    <citation type="submission" date="2021-01" db="EMBL/GenBank/DDBJ databases">
        <title>Marivirga aurantiaca sp. nov., isolated from intertidal surface sediments.</title>
        <authorList>
            <person name="Zhang M."/>
        </authorList>
    </citation>
    <scope>NUCLEOTIDE SEQUENCE</scope>
    <source>
        <strain evidence="10">S37H4</strain>
    </source>
</reference>
<feature type="coiled-coil region" evidence="6">
    <location>
        <begin position="121"/>
        <end position="148"/>
    </location>
</feature>
<keyword evidence="5" id="KW-0418">Kinase</keyword>
<dbReference type="FunFam" id="3.30.565.10:FF:000006">
    <property type="entry name" value="Sensor histidine kinase WalK"/>
    <property type="match status" value="1"/>
</dbReference>
<evidence type="ECO:0000256" key="1">
    <source>
        <dbReference type="ARBA" id="ARBA00000085"/>
    </source>
</evidence>
<evidence type="ECO:0000256" key="6">
    <source>
        <dbReference type="SAM" id="Coils"/>
    </source>
</evidence>
<feature type="domain" description="Histidine kinase" evidence="7">
    <location>
        <begin position="782"/>
        <end position="996"/>
    </location>
</feature>
<dbReference type="EC" id="2.7.13.3" evidence="2"/>
<dbReference type="InterPro" id="IPR035965">
    <property type="entry name" value="PAS-like_dom_sf"/>
</dbReference>
<dbReference type="Gene3D" id="2.10.70.100">
    <property type="match status" value="1"/>
</dbReference>
<dbReference type="InterPro" id="IPR013656">
    <property type="entry name" value="PAS_4"/>
</dbReference>
<evidence type="ECO:0000313" key="11">
    <source>
        <dbReference type="Proteomes" id="UP000611723"/>
    </source>
</evidence>
<keyword evidence="6" id="KW-0175">Coiled coil</keyword>
<dbReference type="CDD" id="cd00130">
    <property type="entry name" value="PAS"/>
    <property type="match status" value="4"/>
</dbReference>
<evidence type="ECO:0000256" key="4">
    <source>
        <dbReference type="ARBA" id="ARBA00022679"/>
    </source>
</evidence>
<dbReference type="PANTHER" id="PTHR43304">
    <property type="entry name" value="PHYTOCHROME-LIKE PROTEIN CPH1"/>
    <property type="match status" value="1"/>
</dbReference>
<dbReference type="InterPro" id="IPR000700">
    <property type="entry name" value="PAS-assoc_C"/>
</dbReference>
<dbReference type="InterPro" id="IPR000014">
    <property type="entry name" value="PAS"/>
</dbReference>
<gene>
    <name evidence="10" type="ORF">JKA74_03750</name>
</gene>
<keyword evidence="3" id="KW-0597">Phosphoprotein</keyword>
<accession>A0A934WWC6</accession>
<dbReference type="InterPro" id="IPR004358">
    <property type="entry name" value="Sig_transdc_His_kin-like_C"/>
</dbReference>
<organism evidence="10 11">
    <name type="scientific">Marivirga aurantiaca</name>
    <dbReference type="NCBI Taxonomy" id="2802615"/>
    <lineage>
        <taxon>Bacteria</taxon>
        <taxon>Pseudomonadati</taxon>
        <taxon>Bacteroidota</taxon>
        <taxon>Cytophagia</taxon>
        <taxon>Cytophagales</taxon>
        <taxon>Marivirgaceae</taxon>
        <taxon>Marivirga</taxon>
    </lineage>
</organism>
<dbReference type="InterPro" id="IPR001610">
    <property type="entry name" value="PAC"/>
</dbReference>
<keyword evidence="4" id="KW-0808">Transferase</keyword>
<dbReference type="Gene3D" id="1.10.287.130">
    <property type="match status" value="1"/>
</dbReference>
<feature type="domain" description="PAC" evidence="9">
    <location>
        <begin position="343"/>
        <end position="394"/>
    </location>
</feature>
<dbReference type="InterPro" id="IPR003594">
    <property type="entry name" value="HATPase_dom"/>
</dbReference>
<evidence type="ECO:0000256" key="2">
    <source>
        <dbReference type="ARBA" id="ARBA00012438"/>
    </source>
</evidence>
<sequence>MREKPNKSPQEQKSELDELRLMIDTSLDVICTIDSEGHFIRISKACEKVWGYREDELIGKIYLDLVHPDDREKTSQAALEILHGQNTTSFENRYIRKDGSSVPLLWSGRWDEHTKLVYCVAKDATSIVNKFETEKEKVRKNKDILLNNTDRLIWSFDKDKNLIEANNIFFQSLKEYSGIEIKRGQNLIDEKVVGNLQLIDRWSELYDIALSGEEIEIELEVPNQSGTGSSIWLRTEFKPIKENNIVVGGVCQTFDITARIKTEEEVKELNKKLNESHRIAKIGYWELNLEKNEIYWSDEVFRIWGIDRKAKPDYDGFLSTIHPEDREEFLFRSKEALSGKKPLHYEHRILLPDGTVKWVLEQGVLKKNSNNKPSFKGTVQDITKQKLVEEELKERTEYIESVLEYMPIGISVSTINDGTVIMTNPEFNKVYGWPPGKLKNVGSFLKKIFPNQENRAKMIKMMTGDIEKGDISRMQWHDIKITTQDGNEKYIDVKNIPLPEQNVMISTAIDVTEKKKHKEDIQRSYEEKNEILESISEAFYALNDNYEFTYINQTTLNLFNKPSEELIGCNLFDEFPELKKTIFFTRLEQVKSTQKPARFEFHYKLYDAWFDENIYPTKDGFSVFFKDITDRKNIERELKETSQKNNEILESISDGFFALDQDFKFTYINEEAENLLAIKKGKSLNKSIWDIFKPAVDTQLYHEYHKALQLKETRTFEYYYTPLKTWFLSKVYPSENGLSVYFRDINEEKRNQAKMEKLHAELKERAIKLEQINKELEQFAFIASHDLQEPLRMITSFMSQLKNKYSKSLDEKANTYIDYAVDGGSRMRQIIVDLLEYSRAGNDEIFTENLNPNELVEGILALYRDTIETKNATVVVEKLPIISYSKTGLNQVFQNLIGNALKYIPKGRKPKLKISCEENDIHYEFIISDNGIGIQKEYLDDIFVIFKRLHTKKEYSGSGLGLAICKKIVEKYGGKIWVHSQAEKGSHFHFTVPKNKITYE</sequence>
<dbReference type="Pfam" id="PF02518">
    <property type="entry name" value="HATPase_c"/>
    <property type="match status" value="1"/>
</dbReference>
<dbReference type="SUPFAM" id="SSF55874">
    <property type="entry name" value="ATPase domain of HSP90 chaperone/DNA topoisomerase II/histidine kinase"/>
    <property type="match status" value="1"/>
</dbReference>
<comment type="caution">
    <text evidence="10">The sequence shown here is derived from an EMBL/GenBank/DDBJ whole genome shotgun (WGS) entry which is preliminary data.</text>
</comment>
<evidence type="ECO:0000256" key="5">
    <source>
        <dbReference type="ARBA" id="ARBA00022777"/>
    </source>
</evidence>
<dbReference type="InterPro" id="IPR003661">
    <property type="entry name" value="HisK_dim/P_dom"/>
</dbReference>
<dbReference type="AlphaFoldDB" id="A0A934WWC6"/>
<dbReference type="PRINTS" id="PR00344">
    <property type="entry name" value="BCTRLSENSOR"/>
</dbReference>
<dbReference type="Pfam" id="PF00512">
    <property type="entry name" value="HisKA"/>
    <property type="match status" value="1"/>
</dbReference>
<dbReference type="PROSITE" id="PS50112">
    <property type="entry name" value="PAS"/>
    <property type="match status" value="3"/>
</dbReference>
<proteinExistence type="predicted"/>
<dbReference type="InterPro" id="IPR036097">
    <property type="entry name" value="HisK_dim/P_sf"/>
</dbReference>
<evidence type="ECO:0000259" key="7">
    <source>
        <dbReference type="PROSITE" id="PS50109"/>
    </source>
</evidence>
<evidence type="ECO:0000313" key="10">
    <source>
        <dbReference type="EMBL" id="MBK6264141.1"/>
    </source>
</evidence>
<dbReference type="GO" id="GO:0000155">
    <property type="term" value="F:phosphorelay sensor kinase activity"/>
    <property type="evidence" value="ECO:0007669"/>
    <property type="project" value="InterPro"/>
</dbReference>
<dbReference type="RefSeq" id="WP_201429815.1">
    <property type="nucleotide sequence ID" value="NZ_JAEQBW010000001.1"/>
</dbReference>
<dbReference type="PANTHER" id="PTHR43304:SF1">
    <property type="entry name" value="PAC DOMAIN-CONTAINING PROTEIN"/>
    <property type="match status" value="1"/>
</dbReference>
<dbReference type="NCBIfam" id="TIGR00229">
    <property type="entry name" value="sensory_box"/>
    <property type="match status" value="4"/>
</dbReference>
<evidence type="ECO:0000259" key="9">
    <source>
        <dbReference type="PROSITE" id="PS50113"/>
    </source>
</evidence>
<evidence type="ECO:0000256" key="3">
    <source>
        <dbReference type="ARBA" id="ARBA00022553"/>
    </source>
</evidence>
<feature type="domain" description="PAS" evidence="8">
    <location>
        <begin position="15"/>
        <end position="85"/>
    </location>
</feature>
<dbReference type="SMART" id="SM00388">
    <property type="entry name" value="HisKA"/>
    <property type="match status" value="1"/>
</dbReference>
<dbReference type="InterPro" id="IPR013655">
    <property type="entry name" value="PAS_fold_3"/>
</dbReference>
<dbReference type="PROSITE" id="PS50109">
    <property type="entry name" value="HIS_KIN"/>
    <property type="match status" value="1"/>
</dbReference>